<reference evidence="4 5" key="4">
    <citation type="submission" date="2017-10" db="EMBL/GenBank/DDBJ databases">
        <title>Genome analyses suggest a sexual origin of heterokaryosis in a supposedly ancient asexual fungus.</title>
        <authorList>
            <person name="Corradi N."/>
            <person name="Sedzielewska K."/>
            <person name="Noel J."/>
            <person name="Charron P."/>
            <person name="Farinelli L."/>
            <person name="Marton T."/>
            <person name="Kruger M."/>
            <person name="Pelin A."/>
            <person name="Brachmann A."/>
            <person name="Corradi N."/>
        </authorList>
    </citation>
    <scope>NUCLEOTIDE SEQUENCE [LARGE SCALE GENOMIC DNA]</scope>
    <source>
        <strain evidence="4 5">A1</strain>
    </source>
</reference>
<dbReference type="Proteomes" id="UP000684084">
    <property type="component" value="Unassembled WGS sequence"/>
</dbReference>
<dbReference type="EMBL" id="LLXH01001360">
    <property type="protein sequence ID" value="PKC59306.1"/>
    <property type="molecule type" value="Genomic_DNA"/>
</dbReference>
<evidence type="ECO:0000313" key="6">
    <source>
        <dbReference type="Proteomes" id="UP000232722"/>
    </source>
</evidence>
<dbReference type="Proteomes" id="UP000232722">
    <property type="component" value="Unassembled WGS sequence"/>
</dbReference>
<evidence type="ECO:0000313" key="3">
    <source>
        <dbReference type="EMBL" id="PKC13174.1"/>
    </source>
</evidence>
<dbReference type="OrthoDB" id="3467153at2759"/>
<name>A0A2I1E7S0_9GLOM</name>
<dbReference type="Proteomes" id="UP000232688">
    <property type="component" value="Unassembled WGS sequence"/>
</dbReference>
<dbReference type="EMBL" id="CAGKOT010000049">
    <property type="protein sequence ID" value="CAB5383675.1"/>
    <property type="molecule type" value="Genomic_DNA"/>
</dbReference>
<comment type="caution">
    <text evidence="3">The sequence shown here is derived from an EMBL/GenBank/DDBJ whole genome shotgun (WGS) entry which is preliminary data.</text>
</comment>
<feature type="chain" id="PRO_5014144622" evidence="1">
    <location>
        <begin position="24"/>
        <end position="280"/>
    </location>
</feature>
<reference evidence="2" key="5">
    <citation type="submission" date="2020-05" db="EMBL/GenBank/DDBJ databases">
        <authorList>
            <person name="Rincon C."/>
            <person name="Sanders R I."/>
            <person name="Robbins C."/>
            <person name="Chaturvedi A."/>
        </authorList>
    </citation>
    <scope>NUCLEOTIDE SEQUENCE</scope>
    <source>
        <strain evidence="2">CHB12</strain>
    </source>
</reference>
<sequence>MLFIFYLILYLGASALTWTTAQARPRPSHDTVKRELGHFEERYINTLNYKLYNETVKLIGYMKVKFSPEEINMFEDHYFTNYEELQKYGFHFYDQASMELLIYFPVAGALIEHKGSMIEANELGEFEIEDVDGDYAVLGRKQTDYVHGVHSNIIKDGIIYLADKAYPTRQIGNVFVYDLGYKSLDHDHDHSHSKRTEKGCLANHGGENCSKVYDIHTRRCPENPKTCMDYNGPYTDCKKEHRTTYFLGSDCSISVSRAHCWTEFENFVDNKIDNAVDKIF</sequence>
<dbReference type="VEuPathDB" id="FungiDB:RhiirFUN_017027"/>
<evidence type="ECO:0000256" key="1">
    <source>
        <dbReference type="SAM" id="SignalP"/>
    </source>
</evidence>
<feature type="signal peptide" evidence="1">
    <location>
        <begin position="1"/>
        <end position="23"/>
    </location>
</feature>
<protein>
    <submittedName>
        <fullName evidence="3">Uncharacterized protein</fullName>
    </submittedName>
</protein>
<reference evidence="3 6" key="2">
    <citation type="submission" date="2017-09" db="EMBL/GenBank/DDBJ databases">
        <title>Extensive intraspecific genome diversity in a model arbuscular mycorrhizal fungus.</title>
        <authorList>
            <person name="Chen E.C."/>
            <person name="Morin E."/>
            <person name="Beaudet D."/>
            <person name="Noel J."/>
            <person name="Ndikumana S."/>
            <person name="Charron P."/>
            <person name="St-Onge C."/>
            <person name="Giorgi J."/>
            <person name="Grigoriev I.V."/>
            <person name="Roux C."/>
            <person name="Martin F.M."/>
            <person name="Corradi N."/>
        </authorList>
    </citation>
    <scope>NUCLEOTIDE SEQUENCE [LARGE SCALE GENOMIC DNA]</scope>
    <source>
        <strain evidence="3 6">A5</strain>
    </source>
</reference>
<keyword evidence="1" id="KW-0732">Signal</keyword>
<dbReference type="EMBL" id="LLXJ01000206">
    <property type="protein sequence ID" value="PKC13174.1"/>
    <property type="molecule type" value="Genomic_DNA"/>
</dbReference>
<evidence type="ECO:0000313" key="2">
    <source>
        <dbReference type="EMBL" id="CAB5383675.1"/>
    </source>
</evidence>
<dbReference type="VEuPathDB" id="FungiDB:RhiirA1_493232"/>
<gene>
    <name evidence="2" type="ORF">CHRIB12_LOCUS18514</name>
    <name evidence="4" type="ORF">RhiirA1_493232</name>
    <name evidence="3" type="ORF">RhiirA5_410950</name>
</gene>
<organism evidence="3 6">
    <name type="scientific">Rhizophagus irregularis</name>
    <dbReference type="NCBI Taxonomy" id="588596"/>
    <lineage>
        <taxon>Eukaryota</taxon>
        <taxon>Fungi</taxon>
        <taxon>Fungi incertae sedis</taxon>
        <taxon>Mucoromycota</taxon>
        <taxon>Glomeromycotina</taxon>
        <taxon>Glomeromycetes</taxon>
        <taxon>Glomerales</taxon>
        <taxon>Glomeraceae</taxon>
        <taxon>Rhizophagus</taxon>
    </lineage>
</organism>
<dbReference type="VEuPathDB" id="FungiDB:FUN_014048"/>
<dbReference type="AlphaFoldDB" id="A0A2I1E7S0"/>
<evidence type="ECO:0000313" key="5">
    <source>
        <dbReference type="Proteomes" id="UP000232688"/>
    </source>
</evidence>
<reference evidence="4 5" key="3">
    <citation type="submission" date="2017-10" db="EMBL/GenBank/DDBJ databases">
        <title>Extensive intraspecific genome diversity in a model arbuscular mycorrhizal fungus.</title>
        <authorList>
            <person name="Chen E.C.H."/>
            <person name="Morin E."/>
            <person name="Baudet D."/>
            <person name="Noel J."/>
            <person name="Ndikumana S."/>
            <person name="Charron P."/>
            <person name="St-Onge C."/>
            <person name="Giorgi J."/>
            <person name="Grigoriev I.V."/>
            <person name="Roux C."/>
            <person name="Martin F.M."/>
            <person name="Corradi N."/>
        </authorList>
    </citation>
    <scope>NUCLEOTIDE SEQUENCE [LARGE SCALE GENOMIC DNA]</scope>
    <source>
        <strain evidence="4 5">A1</strain>
    </source>
</reference>
<accession>A0A2I1E7S0</accession>
<proteinExistence type="predicted"/>
<reference evidence="3 6" key="1">
    <citation type="submission" date="2016-04" db="EMBL/GenBank/DDBJ databases">
        <title>Genome analyses suggest a sexual origin of heterokaryosis in a supposedly ancient asexual fungus.</title>
        <authorList>
            <person name="Ropars J."/>
            <person name="Sedzielewska K."/>
            <person name="Noel J."/>
            <person name="Charron P."/>
            <person name="Farinelli L."/>
            <person name="Marton T."/>
            <person name="Kruger M."/>
            <person name="Pelin A."/>
            <person name="Brachmann A."/>
            <person name="Corradi N."/>
        </authorList>
    </citation>
    <scope>NUCLEOTIDE SEQUENCE [LARGE SCALE GENOMIC DNA]</scope>
    <source>
        <strain evidence="3 6">A5</strain>
    </source>
</reference>
<evidence type="ECO:0000313" key="4">
    <source>
        <dbReference type="EMBL" id="PKC59306.1"/>
    </source>
</evidence>